<feature type="region of interest" description="Disordered" evidence="1">
    <location>
        <begin position="93"/>
        <end position="115"/>
    </location>
</feature>
<dbReference type="AlphaFoldDB" id="A0A4R5MQ32"/>
<sequence>MAKEIKVIQCPKCGSTQKTEVKPDFYRCDNCNTEYFLDDNDVNINHNVNYNHGQNGAPFNVPYSSKQIIYAVIIGVILFFFFLIKLTTCNRSTPQRYSTSERGNTSSADNSEPEITWDRSEKLSFVNASGKPMVLVVGEKDFHKEDVKDVYFADAYDVADNEAVKSTKLDGITKNSIDDYKIRTFSNGQIYFIVNKNKVFSFDKTTYAVSDVTTSLFKNASEFSAGLASVEFVYDNYGDGFNILTNDGNNLYYYPIVNKVYKKDAFYTASQGFNSLLPGAKDKLSFAFSTVDNDYENEKIQLVKYYYKDNGGGPKDDVRFGWRKDYGGSGIFTDASPYRKVFILPYSKTSGRIISFANFTPDRLYFNPKILFSDNEVVLISFNATAGEKAATSIQCLNAQSGAIIFTTPLSENSYLKNAIRYKTGFVIDNNSGFYNLSSTGKIINEFKIK</sequence>
<accession>A0A4R5MQ32</accession>
<evidence type="ECO:0000313" key="3">
    <source>
        <dbReference type="EMBL" id="TDG37309.1"/>
    </source>
</evidence>
<organism evidence="3 4">
    <name type="scientific">Pedobacter changchengzhani</name>
    <dbReference type="NCBI Taxonomy" id="2529274"/>
    <lineage>
        <taxon>Bacteria</taxon>
        <taxon>Pseudomonadati</taxon>
        <taxon>Bacteroidota</taxon>
        <taxon>Sphingobacteriia</taxon>
        <taxon>Sphingobacteriales</taxon>
        <taxon>Sphingobacteriaceae</taxon>
        <taxon>Pedobacter</taxon>
    </lineage>
</organism>
<evidence type="ECO:0000256" key="1">
    <source>
        <dbReference type="SAM" id="MobiDB-lite"/>
    </source>
</evidence>
<keyword evidence="2" id="KW-1133">Transmembrane helix</keyword>
<reference evidence="3 4" key="1">
    <citation type="submission" date="2019-02" db="EMBL/GenBank/DDBJ databases">
        <title>Pedobacter sp. nov., a novel speices isolated from soil of pinguins habitat in Antarcitica.</title>
        <authorList>
            <person name="He R.-H."/>
        </authorList>
    </citation>
    <scope>NUCLEOTIDE SEQUENCE [LARGE SCALE GENOMIC DNA]</scope>
    <source>
        <strain evidence="3 4">E01020</strain>
    </source>
</reference>
<dbReference type="EMBL" id="SJCY01000002">
    <property type="protein sequence ID" value="TDG37309.1"/>
    <property type="molecule type" value="Genomic_DNA"/>
</dbReference>
<evidence type="ECO:0000313" key="4">
    <source>
        <dbReference type="Proteomes" id="UP000295668"/>
    </source>
</evidence>
<dbReference type="RefSeq" id="WP_133261402.1">
    <property type="nucleotide sequence ID" value="NZ_SJCY01000002.1"/>
</dbReference>
<feature type="compositionally biased region" description="Polar residues" evidence="1">
    <location>
        <begin position="93"/>
        <end position="110"/>
    </location>
</feature>
<feature type="transmembrane region" description="Helical" evidence="2">
    <location>
        <begin position="68"/>
        <end position="86"/>
    </location>
</feature>
<keyword evidence="4" id="KW-1185">Reference proteome</keyword>
<protein>
    <submittedName>
        <fullName evidence="3">Uncharacterized protein</fullName>
    </submittedName>
</protein>
<proteinExistence type="predicted"/>
<dbReference type="Proteomes" id="UP000295668">
    <property type="component" value="Unassembled WGS sequence"/>
</dbReference>
<keyword evidence="2" id="KW-0812">Transmembrane</keyword>
<gene>
    <name evidence="3" type="ORF">EZJ43_04110</name>
</gene>
<dbReference type="OrthoDB" id="7063564at2"/>
<comment type="caution">
    <text evidence="3">The sequence shown here is derived from an EMBL/GenBank/DDBJ whole genome shotgun (WGS) entry which is preliminary data.</text>
</comment>
<keyword evidence="2" id="KW-0472">Membrane</keyword>
<evidence type="ECO:0000256" key="2">
    <source>
        <dbReference type="SAM" id="Phobius"/>
    </source>
</evidence>
<name>A0A4R5MQ32_9SPHI</name>